<keyword evidence="2" id="KW-0732">Signal</keyword>
<dbReference type="SUPFAM" id="SSF53187">
    <property type="entry name" value="Zn-dependent exopeptidases"/>
    <property type="match status" value="1"/>
</dbReference>
<feature type="signal peptide" evidence="2">
    <location>
        <begin position="1"/>
        <end position="26"/>
    </location>
</feature>
<name>A0A518EQI1_9BACT</name>
<sequence precursor="true">MIYPTQKIVRIAFLALPIALFCPGGAAQAPGSSSELSLLPKSSRTTIGPFPGASIGGRDHSGPAVAPPITVAGRPLPDELEDPSAGAPAGEVAGPARFTGLVYDAFDVGTALEDTLFIDGFYRTPGSPLYDAVIDRLHARLEAAGFGISDRLTLKIVETDMGRPAWWPLGGSLTLDSAAGSELLLAFGSPGDAHRTMLPVGAPEADVEGPVALSLKDVTPGSVLATRAPLSGQLVGKAASRGAVCVLSSALFPFTIDPTGADRHLDAIRFETAPRGATIAVGKISPRILDRIEAAKAADDASTLRFIAKTKTAQRPLRTLIAEILGEETPGEAVAIASHLQEPGAGDNAAGAAGLCSAAVAIATLMDERKIAPPSRTLAFVFGNEMEQSRIWLEATDRKTIAALSADMLGQSPERTGAVALLERTPDPGALYTILPDEHTPWGAGRVSEEDMRPNGVNVICREALIDVAAHVGGWHTSENPWEGGSDHDVFNDATIPAALMWHFTDFTYHTSLDRMGMIDARELHNTCTAIVSAGLALADLRPADVPRHLASNELERKLRKEAAATDKNTAAAAAWDRWCDGVNEWFAPFAK</sequence>
<accession>A0A518EQI1</accession>
<evidence type="ECO:0000313" key="5">
    <source>
        <dbReference type="Proteomes" id="UP000320390"/>
    </source>
</evidence>
<dbReference type="RefSeq" id="WP_419191154.1">
    <property type="nucleotide sequence ID" value="NZ_CP036434.1"/>
</dbReference>
<evidence type="ECO:0000313" key="4">
    <source>
        <dbReference type="EMBL" id="QDV06348.1"/>
    </source>
</evidence>
<proteinExistence type="predicted"/>
<dbReference type="Pfam" id="PF04389">
    <property type="entry name" value="Peptidase_M28"/>
    <property type="match status" value="1"/>
</dbReference>
<dbReference type="Gene3D" id="3.40.630.10">
    <property type="entry name" value="Zn peptidases"/>
    <property type="match status" value="1"/>
</dbReference>
<dbReference type="EMBL" id="CP036434">
    <property type="protein sequence ID" value="QDV06348.1"/>
    <property type="molecule type" value="Genomic_DNA"/>
</dbReference>
<organism evidence="4 5">
    <name type="scientific">Saltatorellus ferox</name>
    <dbReference type="NCBI Taxonomy" id="2528018"/>
    <lineage>
        <taxon>Bacteria</taxon>
        <taxon>Pseudomonadati</taxon>
        <taxon>Planctomycetota</taxon>
        <taxon>Planctomycetia</taxon>
        <taxon>Planctomycetia incertae sedis</taxon>
        <taxon>Saltatorellus</taxon>
    </lineage>
</organism>
<keyword evidence="5" id="KW-1185">Reference proteome</keyword>
<dbReference type="AlphaFoldDB" id="A0A518EQI1"/>
<feature type="domain" description="Peptidase M28" evidence="3">
    <location>
        <begin position="321"/>
        <end position="530"/>
    </location>
</feature>
<evidence type="ECO:0000259" key="3">
    <source>
        <dbReference type="Pfam" id="PF04389"/>
    </source>
</evidence>
<dbReference type="Proteomes" id="UP000320390">
    <property type="component" value="Chromosome"/>
</dbReference>
<evidence type="ECO:0000256" key="2">
    <source>
        <dbReference type="SAM" id="SignalP"/>
    </source>
</evidence>
<protein>
    <submittedName>
        <fullName evidence="4">Peptidase family M28</fullName>
    </submittedName>
</protein>
<gene>
    <name evidence="4" type="ORF">Poly30_18570</name>
</gene>
<feature type="region of interest" description="Disordered" evidence="1">
    <location>
        <begin position="49"/>
        <end position="89"/>
    </location>
</feature>
<reference evidence="4 5" key="1">
    <citation type="submission" date="2019-02" db="EMBL/GenBank/DDBJ databases">
        <title>Deep-cultivation of Planctomycetes and their phenomic and genomic characterization uncovers novel biology.</title>
        <authorList>
            <person name="Wiegand S."/>
            <person name="Jogler M."/>
            <person name="Boedeker C."/>
            <person name="Pinto D."/>
            <person name="Vollmers J."/>
            <person name="Rivas-Marin E."/>
            <person name="Kohn T."/>
            <person name="Peeters S.H."/>
            <person name="Heuer A."/>
            <person name="Rast P."/>
            <person name="Oberbeckmann S."/>
            <person name="Bunk B."/>
            <person name="Jeske O."/>
            <person name="Meyerdierks A."/>
            <person name="Storesund J.E."/>
            <person name="Kallscheuer N."/>
            <person name="Luecker S."/>
            <person name="Lage O.M."/>
            <person name="Pohl T."/>
            <person name="Merkel B.J."/>
            <person name="Hornburger P."/>
            <person name="Mueller R.-W."/>
            <person name="Bruemmer F."/>
            <person name="Labrenz M."/>
            <person name="Spormann A.M."/>
            <person name="Op den Camp H."/>
            <person name="Overmann J."/>
            <person name="Amann R."/>
            <person name="Jetten M.S.M."/>
            <person name="Mascher T."/>
            <person name="Medema M.H."/>
            <person name="Devos D.P."/>
            <person name="Kaster A.-K."/>
            <person name="Ovreas L."/>
            <person name="Rohde M."/>
            <person name="Galperin M.Y."/>
            <person name="Jogler C."/>
        </authorList>
    </citation>
    <scope>NUCLEOTIDE SEQUENCE [LARGE SCALE GENOMIC DNA]</scope>
    <source>
        <strain evidence="4 5">Poly30</strain>
    </source>
</reference>
<evidence type="ECO:0000256" key="1">
    <source>
        <dbReference type="SAM" id="MobiDB-lite"/>
    </source>
</evidence>
<dbReference type="InterPro" id="IPR007484">
    <property type="entry name" value="Peptidase_M28"/>
</dbReference>
<feature type="chain" id="PRO_5022147250" evidence="2">
    <location>
        <begin position="27"/>
        <end position="592"/>
    </location>
</feature>